<feature type="domain" description="Signal transduction histidine kinase HWE region" evidence="8">
    <location>
        <begin position="224"/>
        <end position="303"/>
    </location>
</feature>
<dbReference type="GO" id="GO:0004673">
    <property type="term" value="F:protein histidine kinase activity"/>
    <property type="evidence" value="ECO:0007669"/>
    <property type="project" value="UniProtKB-EC"/>
</dbReference>
<reference evidence="9" key="1">
    <citation type="submission" date="2023-03" db="EMBL/GenBank/DDBJ databases">
        <title>Andean soil-derived lignocellulolytic bacterial consortium as a source of novel taxa and putative plastic-active enzymes.</title>
        <authorList>
            <person name="Diaz-Garcia L."/>
            <person name="Chuvochina M."/>
            <person name="Feuerriegel G."/>
            <person name="Bunk B."/>
            <person name="Sproer C."/>
            <person name="Streit W.R."/>
            <person name="Rodriguez L.M."/>
            <person name="Overmann J."/>
            <person name="Jimenez D.J."/>
        </authorList>
    </citation>
    <scope>NUCLEOTIDE SEQUENCE</scope>
    <source>
        <strain evidence="9">MAG 4196</strain>
    </source>
</reference>
<dbReference type="EMBL" id="CP119312">
    <property type="protein sequence ID" value="WEK06036.1"/>
    <property type="molecule type" value="Genomic_DNA"/>
</dbReference>
<dbReference type="EC" id="2.7.13.3" evidence="2"/>
<sequence length="412" mass="44325">MTNLKLVQDGADPTPYSRVKDGNSDIELLHAISNELIGEQDSDALYGKILDAAMAIMGSQFGTIQLLRSHSDGSGVGLHLLVSRGLTPRDKAVWQWVSPSNHSSCTAALRSGHRAVIGDFETWDEIANTPDLQAFRQARIRSAQTTPLRSRSGQLLGMISNHWSYPHQPSERDLRLLDILSRQAADLMDRTLADEALRDREKQLEASVSALREKEQLQDILANELGHRVKNLFAMVSAIASFTLRGSSDQARALVLQQRLLALSSAHEILLQSDWSSAAIADVVTGAANNAGVSGRIQVNGPETLIGSKAALSLALLVHELATNALKHGSLSVGGGSVDFSWRVEPSDGKDQLRLTWRELKGPEVVPPTEKGFGSKLISAGLSGSGGVIVSYHPTGLMCEISAPLEDLQGAE</sequence>
<accession>A0AAJ6B1R6</accession>
<dbReference type="PANTHER" id="PTHR41523">
    <property type="entry name" value="TWO-COMPONENT SYSTEM SENSOR PROTEIN"/>
    <property type="match status" value="1"/>
</dbReference>
<evidence type="ECO:0000313" key="10">
    <source>
        <dbReference type="Proteomes" id="UP001217476"/>
    </source>
</evidence>
<evidence type="ECO:0000256" key="6">
    <source>
        <dbReference type="ARBA" id="ARBA00022777"/>
    </source>
</evidence>
<evidence type="ECO:0000256" key="7">
    <source>
        <dbReference type="ARBA" id="ARBA00022840"/>
    </source>
</evidence>
<dbReference type="PANTHER" id="PTHR41523:SF7">
    <property type="entry name" value="HISTIDINE KINASE"/>
    <property type="match status" value="1"/>
</dbReference>
<organism evidence="9 10">
    <name type="scientific">Candidatus Devosia phytovorans</name>
    <dbReference type="NCBI Taxonomy" id="3121372"/>
    <lineage>
        <taxon>Bacteria</taxon>
        <taxon>Pseudomonadati</taxon>
        <taxon>Pseudomonadota</taxon>
        <taxon>Alphaproteobacteria</taxon>
        <taxon>Hyphomicrobiales</taxon>
        <taxon>Devosiaceae</taxon>
        <taxon>Devosia</taxon>
    </lineage>
</organism>
<evidence type="ECO:0000256" key="3">
    <source>
        <dbReference type="ARBA" id="ARBA00022553"/>
    </source>
</evidence>
<evidence type="ECO:0000313" key="9">
    <source>
        <dbReference type="EMBL" id="WEK06036.1"/>
    </source>
</evidence>
<dbReference type="InterPro" id="IPR036890">
    <property type="entry name" value="HATPase_C_sf"/>
</dbReference>
<evidence type="ECO:0000256" key="1">
    <source>
        <dbReference type="ARBA" id="ARBA00000085"/>
    </source>
</evidence>
<dbReference type="SMART" id="SM00911">
    <property type="entry name" value="HWE_HK"/>
    <property type="match status" value="1"/>
</dbReference>
<keyword evidence="7" id="KW-0067">ATP-binding</keyword>
<name>A0AAJ6B1R6_9HYPH</name>
<evidence type="ECO:0000259" key="8">
    <source>
        <dbReference type="SMART" id="SM00911"/>
    </source>
</evidence>
<protein>
    <recommendedName>
        <fullName evidence="2">histidine kinase</fullName>
        <ecNumber evidence="2">2.7.13.3</ecNumber>
    </recommendedName>
</protein>
<evidence type="ECO:0000256" key="4">
    <source>
        <dbReference type="ARBA" id="ARBA00022679"/>
    </source>
</evidence>
<dbReference type="Proteomes" id="UP001217476">
    <property type="component" value="Chromosome"/>
</dbReference>
<comment type="catalytic activity">
    <reaction evidence="1">
        <text>ATP + protein L-histidine = ADP + protein N-phospho-L-histidine.</text>
        <dbReference type="EC" id="2.7.13.3"/>
    </reaction>
</comment>
<keyword evidence="5" id="KW-0547">Nucleotide-binding</keyword>
<dbReference type="Gene3D" id="3.30.565.10">
    <property type="entry name" value="Histidine kinase-like ATPase, C-terminal domain"/>
    <property type="match status" value="1"/>
</dbReference>
<gene>
    <name evidence="9" type="ORF">P0Y65_07210</name>
</gene>
<keyword evidence="4" id="KW-0808">Transferase</keyword>
<dbReference type="Pfam" id="PF13185">
    <property type="entry name" value="GAF_2"/>
    <property type="match status" value="1"/>
</dbReference>
<proteinExistence type="predicted"/>
<evidence type="ECO:0000256" key="5">
    <source>
        <dbReference type="ARBA" id="ARBA00022741"/>
    </source>
</evidence>
<dbReference type="Pfam" id="PF07536">
    <property type="entry name" value="HWE_HK"/>
    <property type="match status" value="1"/>
</dbReference>
<dbReference type="GO" id="GO:0005524">
    <property type="term" value="F:ATP binding"/>
    <property type="evidence" value="ECO:0007669"/>
    <property type="project" value="UniProtKB-KW"/>
</dbReference>
<dbReference type="InterPro" id="IPR011102">
    <property type="entry name" value="Sig_transdc_His_kinase_HWE"/>
</dbReference>
<dbReference type="SUPFAM" id="SSF55781">
    <property type="entry name" value="GAF domain-like"/>
    <property type="match status" value="1"/>
</dbReference>
<evidence type="ECO:0000256" key="2">
    <source>
        <dbReference type="ARBA" id="ARBA00012438"/>
    </source>
</evidence>
<dbReference type="InterPro" id="IPR003018">
    <property type="entry name" value="GAF"/>
</dbReference>
<dbReference type="InterPro" id="IPR029016">
    <property type="entry name" value="GAF-like_dom_sf"/>
</dbReference>
<dbReference type="AlphaFoldDB" id="A0AAJ6B1R6"/>
<dbReference type="Gene3D" id="3.30.450.40">
    <property type="match status" value="1"/>
</dbReference>
<keyword evidence="3" id="KW-0597">Phosphoprotein</keyword>
<keyword evidence="6 9" id="KW-0418">Kinase</keyword>